<reference evidence="2 3" key="1">
    <citation type="submission" date="2020-02" db="EMBL/GenBank/DDBJ databases">
        <authorList>
            <person name="Ferguson B K."/>
        </authorList>
    </citation>
    <scope>NUCLEOTIDE SEQUENCE [LARGE SCALE GENOMIC DNA]</scope>
</reference>
<protein>
    <submittedName>
        <fullName evidence="2">Uncharacterized protein</fullName>
    </submittedName>
</protein>
<dbReference type="EMBL" id="CADCXV010000706">
    <property type="protein sequence ID" value="CAB0033314.1"/>
    <property type="molecule type" value="Genomic_DNA"/>
</dbReference>
<evidence type="ECO:0000313" key="3">
    <source>
        <dbReference type="Proteomes" id="UP000479190"/>
    </source>
</evidence>
<accession>A0A6H5I5Y2</accession>
<evidence type="ECO:0000256" key="1">
    <source>
        <dbReference type="SAM" id="MobiDB-lite"/>
    </source>
</evidence>
<evidence type="ECO:0000313" key="2">
    <source>
        <dbReference type="EMBL" id="CAB0033314.1"/>
    </source>
</evidence>
<feature type="region of interest" description="Disordered" evidence="1">
    <location>
        <begin position="253"/>
        <end position="275"/>
    </location>
</feature>
<dbReference type="AlphaFoldDB" id="A0A6H5I5Y2"/>
<name>A0A6H5I5Y2_9HYME</name>
<gene>
    <name evidence="2" type="ORF">TBRA_LOCUS5231</name>
</gene>
<proteinExistence type="predicted"/>
<dbReference type="Proteomes" id="UP000479190">
    <property type="component" value="Unassembled WGS sequence"/>
</dbReference>
<keyword evidence="3" id="KW-1185">Reference proteome</keyword>
<feature type="non-terminal residue" evidence="2">
    <location>
        <position position="333"/>
    </location>
</feature>
<sequence>MFRRCSYEALAVGGIATGALHGAETAVFDALAESVVVRSGIAQDRPRVDGGSALRHLRRYLLAAAGARTRGGASHRGAAARGAAQLRRAARPVLLLQRLLSQWHRRGRCARRSCSVRFSVVVGGEAIQKSREITDILYYAFKLWEGKSISVIKLKKKKAKKSKSATDFAMAAVARVSKAERDEIQGYLENRGLNMESHDKETREPINVTFHFTHEMKFWSYEIVNELTRLKLERAWVRSSRVHVHVCANERCSRHRSPSEKSNVQSESTRASWSGLEQKRSEIACSRARSAENAPAYRNSRAVYMGGAVHVAAAASVSRAKENERMIATTCGH</sequence>
<feature type="compositionally biased region" description="Polar residues" evidence="1">
    <location>
        <begin position="260"/>
        <end position="272"/>
    </location>
</feature>
<organism evidence="2 3">
    <name type="scientific">Trichogramma brassicae</name>
    <dbReference type="NCBI Taxonomy" id="86971"/>
    <lineage>
        <taxon>Eukaryota</taxon>
        <taxon>Metazoa</taxon>
        <taxon>Ecdysozoa</taxon>
        <taxon>Arthropoda</taxon>
        <taxon>Hexapoda</taxon>
        <taxon>Insecta</taxon>
        <taxon>Pterygota</taxon>
        <taxon>Neoptera</taxon>
        <taxon>Endopterygota</taxon>
        <taxon>Hymenoptera</taxon>
        <taxon>Apocrita</taxon>
        <taxon>Proctotrupomorpha</taxon>
        <taxon>Chalcidoidea</taxon>
        <taxon>Trichogrammatidae</taxon>
        <taxon>Trichogramma</taxon>
    </lineage>
</organism>